<feature type="transmembrane region" description="Helical" evidence="1">
    <location>
        <begin position="104"/>
        <end position="122"/>
    </location>
</feature>
<accession>A0AAN4HBH2</accession>
<evidence type="ECO:0000313" key="3">
    <source>
        <dbReference type="Proteomes" id="UP000013487"/>
    </source>
</evidence>
<keyword evidence="1" id="KW-0812">Transmembrane</keyword>
<keyword evidence="1" id="KW-0472">Membrane</keyword>
<organism evidence="2 3">
    <name type="scientific">Bacillus thuringiensis T01-328</name>
    <dbReference type="NCBI Taxonomy" id="1324966"/>
    <lineage>
        <taxon>Bacteria</taxon>
        <taxon>Bacillati</taxon>
        <taxon>Bacillota</taxon>
        <taxon>Bacilli</taxon>
        <taxon>Bacillales</taxon>
        <taxon>Bacillaceae</taxon>
        <taxon>Bacillus</taxon>
        <taxon>Bacillus cereus group</taxon>
    </lineage>
</organism>
<name>A0AAN4HBH2_BACTU</name>
<feature type="transmembrane region" description="Helical" evidence="1">
    <location>
        <begin position="12"/>
        <end position="32"/>
    </location>
</feature>
<protein>
    <submittedName>
        <fullName evidence="2">Uncharacterized protein</fullName>
    </submittedName>
</protein>
<keyword evidence="1" id="KW-1133">Transmembrane helix</keyword>
<comment type="caution">
    <text evidence="2">The sequence shown here is derived from an EMBL/GenBank/DDBJ whole genome shotgun (WGS) entry which is preliminary data.</text>
</comment>
<evidence type="ECO:0000313" key="2">
    <source>
        <dbReference type="EMBL" id="ERH96443.1"/>
    </source>
</evidence>
<dbReference type="AlphaFoldDB" id="A0AAN4HBH2"/>
<reference evidence="2 3" key="1">
    <citation type="journal article" date="2013" name="Genome Announc.">
        <title>Draft Genome Sequence of Bacillus thuringiensis var. thuringiensis Strain T01-328, a Brazilian Isolate That Produces a Soluble Pesticide Protein, Cry1Ia.</title>
        <authorList>
            <person name="Varani A.M."/>
            <person name="Lemos M.V."/>
            <person name="Fernandes C.C."/>
            <person name="Lemos E.G."/>
            <person name="Alves E.C."/>
            <person name="Desiderio J.A."/>
        </authorList>
    </citation>
    <scope>NUCLEOTIDE SEQUENCE [LARGE SCALE GENOMIC DNA]</scope>
    <source>
        <strain evidence="2 3">T01-328</strain>
    </source>
</reference>
<proteinExistence type="predicted"/>
<dbReference type="EMBL" id="ARXZ02000096">
    <property type="protein sequence ID" value="ERH96443.1"/>
    <property type="molecule type" value="Genomic_DNA"/>
</dbReference>
<dbReference type="RefSeq" id="WP_021036312.1">
    <property type="nucleotide sequence ID" value="NZ_ARXZ02000096.1"/>
</dbReference>
<evidence type="ECO:0000256" key="1">
    <source>
        <dbReference type="SAM" id="Phobius"/>
    </source>
</evidence>
<feature type="transmembrane region" description="Helical" evidence="1">
    <location>
        <begin position="72"/>
        <end position="98"/>
    </location>
</feature>
<sequence length="273" mass="32060">MFSSFFGEFPSNIISFIILYIPSFYLSAYFFVSDEWEMVKKRKAHLSIDSFLRFIPRCYGIMKKLSGVVEGFYYKAFGIPVIITLLVQFGFWIVAMILDFAFDYSAVILIFVAFGVLCYVVYQRSLREKFEQNRINSGILVSTLIADLSDQFDVFAKMRERNMRQVVASQYSQGIKEYIYDTRVTLPDTEFNEDEIKDAVIEMVNTVCERRGWMYGLEPAFEILTFKHYNYSVYITIACKFNEETVQRMSMVQEEEARLKGYKDVSQLKDDDF</sequence>
<dbReference type="Proteomes" id="UP000013487">
    <property type="component" value="Unassembled WGS sequence"/>
</dbReference>
<gene>
    <name evidence="2" type="ORF">BTCBT_007411</name>
</gene>